<reference evidence="3" key="1">
    <citation type="journal article" date="2019" name="Int. J. Syst. Evol. Microbiol.">
        <title>The Global Catalogue of Microorganisms (GCM) 10K type strain sequencing project: providing services to taxonomists for standard genome sequencing and annotation.</title>
        <authorList>
            <consortium name="The Broad Institute Genomics Platform"/>
            <consortium name="The Broad Institute Genome Sequencing Center for Infectious Disease"/>
            <person name="Wu L."/>
            <person name="Ma J."/>
        </authorList>
    </citation>
    <scope>NUCLEOTIDE SEQUENCE [LARGE SCALE GENOMIC DNA]</scope>
    <source>
        <strain evidence="3">TISTR 2562</strain>
    </source>
</reference>
<feature type="chain" id="PRO_5046755219" evidence="1">
    <location>
        <begin position="25"/>
        <end position="155"/>
    </location>
</feature>
<keyword evidence="3" id="KW-1185">Reference proteome</keyword>
<evidence type="ECO:0000256" key="1">
    <source>
        <dbReference type="SAM" id="SignalP"/>
    </source>
</evidence>
<dbReference type="Proteomes" id="UP001597474">
    <property type="component" value="Unassembled WGS sequence"/>
</dbReference>
<name>A0ABW5U9Y3_9RHOB</name>
<dbReference type="RefSeq" id="WP_386375979.1">
    <property type="nucleotide sequence ID" value="NZ_JBHUMP010000030.1"/>
</dbReference>
<dbReference type="Pfam" id="PF08905">
    <property type="entry name" value="DUF1850"/>
    <property type="match status" value="1"/>
</dbReference>
<organism evidence="2 3">
    <name type="scientific">Sulfitobacter aestuarii</name>
    <dbReference type="NCBI Taxonomy" id="2161676"/>
    <lineage>
        <taxon>Bacteria</taxon>
        <taxon>Pseudomonadati</taxon>
        <taxon>Pseudomonadota</taxon>
        <taxon>Alphaproteobacteria</taxon>
        <taxon>Rhodobacterales</taxon>
        <taxon>Roseobacteraceae</taxon>
        <taxon>Sulfitobacter</taxon>
    </lineage>
</organism>
<dbReference type="InterPro" id="IPR015001">
    <property type="entry name" value="DUF1850"/>
</dbReference>
<dbReference type="EMBL" id="JBHUMP010000030">
    <property type="protein sequence ID" value="MFD2741552.1"/>
    <property type="molecule type" value="Genomic_DNA"/>
</dbReference>
<evidence type="ECO:0000313" key="3">
    <source>
        <dbReference type="Proteomes" id="UP001597474"/>
    </source>
</evidence>
<protein>
    <submittedName>
        <fullName evidence="2">DUF1850 domain-containing protein</fullName>
    </submittedName>
</protein>
<gene>
    <name evidence="2" type="ORF">ACFSUD_18450</name>
</gene>
<feature type="signal peptide" evidence="1">
    <location>
        <begin position="1"/>
        <end position="24"/>
    </location>
</feature>
<accession>A0ABW5U9Y3</accession>
<keyword evidence="1" id="KW-0732">Signal</keyword>
<sequence>MPASGALGALGMAILAILPLPARAADLCLGSHPDGESIARYALTDDNSFSLGFIHSVSRTPVRDLYVLRDGAILQTGEIFEAHGAGLPSLGNDLDATGFRHEEGRFILDLDRQIGEMIVRIQREFKNTLYIGSEIIPLAPLGRSALLISGCKTKE</sequence>
<comment type="caution">
    <text evidence="2">The sequence shown here is derived from an EMBL/GenBank/DDBJ whole genome shotgun (WGS) entry which is preliminary data.</text>
</comment>
<proteinExistence type="predicted"/>
<evidence type="ECO:0000313" key="2">
    <source>
        <dbReference type="EMBL" id="MFD2741552.1"/>
    </source>
</evidence>